<dbReference type="Pfam" id="PF13738">
    <property type="entry name" value="Pyr_redox_3"/>
    <property type="match status" value="1"/>
</dbReference>
<reference evidence="2 3" key="1">
    <citation type="submission" date="2017-07" db="EMBL/GenBank/DDBJ databases">
        <title>Amycolatopsis antarcticus sp. nov., isolated from the surface of an Antarcticus brown macroalga.</title>
        <authorList>
            <person name="Wang J."/>
            <person name="Leiva S."/>
            <person name="Huang J."/>
            <person name="Huang Y."/>
        </authorList>
    </citation>
    <scope>NUCLEOTIDE SEQUENCE [LARGE SCALE GENOMIC DNA]</scope>
    <source>
        <strain evidence="2 3">AU-G6</strain>
    </source>
</reference>
<accession>A0A263DAD7</accession>
<name>A0A263DAD7_9PSEU</name>
<evidence type="ECO:0000256" key="1">
    <source>
        <dbReference type="SAM" id="MobiDB-lite"/>
    </source>
</evidence>
<sequence length="518" mass="57296">MAATRSRTVTRARNEPPPAHRVRVAIIGAGFGGLGMAMRLKQAGIDDFVVLERAAEVGGTWQVNTYPGAQCDIPSILYSFSFAPNPKWTRLYPLQPEIHEYLRDCAENFGLGPHLRLGHEVLDASWDERAGHWTIVTGHGTWQAQILVGAMGPFSEPATADLPGLDSFQGKVFHTAAWNHEHDMSGGRVAVIGTGASAVQIIPRLQPRVGALTVFQRTPTWILPHPDRSMTGRSRRMLERFPAVQRMARTGIDLFHESLVPGFVYRPGLLTWMDLLGRAHLRRQVRDRELRAKLTPAYKFGCKRPTFSSTYYPALAAANTEVVTSGIREVRPDGIVTADGVTHEVDTIVMGTGFRTTDNPAFGRLRGRGGRPLSEVWDGDASAYLGTTINGFPNLFFLLGPNSVVYTSQVVTIEAQVTYVLSCLRAMDRRSLTSIEVRGDVQRKFVEAVDRGLRGSVWNSGGCDSYYLNDAGRNHVFFPGFNRRFRARTRNVDLSEYHTTGQGKAMRHNGSGSTERSS</sequence>
<dbReference type="EMBL" id="NKYE01000002">
    <property type="protein sequence ID" value="OZM74456.1"/>
    <property type="molecule type" value="Genomic_DNA"/>
</dbReference>
<evidence type="ECO:0000313" key="2">
    <source>
        <dbReference type="EMBL" id="OZM74456.1"/>
    </source>
</evidence>
<comment type="caution">
    <text evidence="2">The sequence shown here is derived from an EMBL/GenBank/DDBJ whole genome shotgun (WGS) entry which is preliminary data.</text>
</comment>
<dbReference type="AlphaFoldDB" id="A0A263DAD7"/>
<keyword evidence="2" id="KW-0503">Monooxygenase</keyword>
<dbReference type="PANTHER" id="PTHR42877">
    <property type="entry name" value="L-ORNITHINE N(5)-MONOOXYGENASE-RELATED"/>
    <property type="match status" value="1"/>
</dbReference>
<keyword evidence="2" id="KW-0560">Oxidoreductase</keyword>
<gene>
    <name evidence="2" type="ORF">CFN78_04885</name>
</gene>
<dbReference type="InterPro" id="IPR036188">
    <property type="entry name" value="FAD/NAD-bd_sf"/>
</dbReference>
<dbReference type="OrthoDB" id="5168853at2"/>
<keyword evidence="3" id="KW-1185">Reference proteome</keyword>
<proteinExistence type="predicted"/>
<dbReference type="Gene3D" id="3.50.50.60">
    <property type="entry name" value="FAD/NAD(P)-binding domain"/>
    <property type="match status" value="2"/>
</dbReference>
<evidence type="ECO:0000313" key="3">
    <source>
        <dbReference type="Proteomes" id="UP000242444"/>
    </source>
</evidence>
<dbReference type="Proteomes" id="UP000242444">
    <property type="component" value="Unassembled WGS sequence"/>
</dbReference>
<feature type="region of interest" description="Disordered" evidence="1">
    <location>
        <begin position="496"/>
        <end position="518"/>
    </location>
</feature>
<dbReference type="SUPFAM" id="SSF51905">
    <property type="entry name" value="FAD/NAD(P)-binding domain"/>
    <property type="match status" value="2"/>
</dbReference>
<dbReference type="RefSeq" id="WP_094861354.1">
    <property type="nucleotide sequence ID" value="NZ_NKYE01000002.1"/>
</dbReference>
<dbReference type="GO" id="GO:0004497">
    <property type="term" value="F:monooxygenase activity"/>
    <property type="evidence" value="ECO:0007669"/>
    <property type="project" value="UniProtKB-KW"/>
</dbReference>
<protein>
    <submittedName>
        <fullName evidence="2">Cyclohexanone monooxygenase</fullName>
    </submittedName>
</protein>
<organism evidence="2 3">
    <name type="scientific">Amycolatopsis antarctica</name>
    <dbReference type="NCBI Taxonomy" id="1854586"/>
    <lineage>
        <taxon>Bacteria</taxon>
        <taxon>Bacillati</taxon>
        <taxon>Actinomycetota</taxon>
        <taxon>Actinomycetes</taxon>
        <taxon>Pseudonocardiales</taxon>
        <taxon>Pseudonocardiaceae</taxon>
        <taxon>Amycolatopsis</taxon>
    </lineage>
</organism>
<dbReference type="PANTHER" id="PTHR42877:SF4">
    <property type="entry name" value="FAD_NAD(P)-BINDING DOMAIN-CONTAINING PROTEIN-RELATED"/>
    <property type="match status" value="1"/>
</dbReference>
<dbReference type="InParanoid" id="A0A263DAD7"/>
<dbReference type="InterPro" id="IPR051209">
    <property type="entry name" value="FAD-bind_Monooxygenase_sf"/>
</dbReference>